<sequence>MAGPGQFPELRSISQANLALIEEGERLLRASEEVKDPEARQHMVAAAKRLLEIAGQITTSMTGSTR</sequence>
<dbReference type="KEGG" id="elio:KO353_04555"/>
<proteinExistence type="predicted"/>
<keyword evidence="2" id="KW-1185">Reference proteome</keyword>
<dbReference type="EMBL" id="CP076448">
    <property type="protein sequence ID" value="QXM25504.1"/>
    <property type="molecule type" value="Genomic_DNA"/>
</dbReference>
<gene>
    <name evidence="1" type="ORF">KO353_04555</name>
</gene>
<dbReference type="AlphaFoldDB" id="A0A975U4P7"/>
<dbReference type="Proteomes" id="UP000694001">
    <property type="component" value="Chromosome"/>
</dbReference>
<evidence type="ECO:0000313" key="1">
    <source>
        <dbReference type="EMBL" id="QXM25504.1"/>
    </source>
</evidence>
<reference evidence="1" key="1">
    <citation type="submission" date="2021-06" db="EMBL/GenBank/DDBJ databases">
        <title>Elioraea tepida, sp. nov., a moderately thermophilic aerobic anoxygenic phototrophic bacterium isolated from an alkaline siliceous hot spring mat community in Yellowstone National Park, WY, USA.</title>
        <authorList>
            <person name="Saini M.K."/>
            <person name="Yoshida S."/>
            <person name="Sebastian A."/>
            <person name="Hirose S."/>
            <person name="Hara E."/>
            <person name="Tamaki H."/>
            <person name="Soulier N.T."/>
            <person name="Albert I."/>
            <person name="Hanada S."/>
            <person name="Bryant D.A."/>
            <person name="Tank M."/>
        </authorList>
    </citation>
    <scope>NUCLEOTIDE SEQUENCE</scope>
    <source>
        <strain evidence="1">MS-P2</strain>
    </source>
</reference>
<organism evidence="1 2">
    <name type="scientific">Elioraea tepida</name>
    <dbReference type="NCBI Taxonomy" id="2843330"/>
    <lineage>
        <taxon>Bacteria</taxon>
        <taxon>Pseudomonadati</taxon>
        <taxon>Pseudomonadota</taxon>
        <taxon>Alphaproteobacteria</taxon>
        <taxon>Acetobacterales</taxon>
        <taxon>Elioraeaceae</taxon>
        <taxon>Elioraea</taxon>
    </lineage>
</organism>
<accession>A0A975U4P7</accession>
<dbReference type="RefSeq" id="WP_218286560.1">
    <property type="nucleotide sequence ID" value="NZ_CP076448.1"/>
</dbReference>
<protein>
    <submittedName>
        <fullName evidence="1">Uncharacterized protein</fullName>
    </submittedName>
</protein>
<evidence type="ECO:0000313" key="2">
    <source>
        <dbReference type="Proteomes" id="UP000694001"/>
    </source>
</evidence>
<name>A0A975U4P7_9PROT</name>